<keyword evidence="4" id="KW-1185">Reference proteome</keyword>
<dbReference type="SMART" id="SM00054">
    <property type="entry name" value="EFh"/>
    <property type="match status" value="1"/>
</dbReference>
<reference evidence="3" key="1">
    <citation type="journal article" date="2023" name="Mol. Biol. Evol.">
        <title>Third-Generation Sequencing Reveals the Adaptive Role of the Epigenome in Three Deep-Sea Polychaetes.</title>
        <authorList>
            <person name="Perez M."/>
            <person name="Aroh O."/>
            <person name="Sun Y."/>
            <person name="Lan Y."/>
            <person name="Juniper S.K."/>
            <person name="Young C.R."/>
            <person name="Angers B."/>
            <person name="Qian P.Y."/>
        </authorList>
    </citation>
    <scope>NUCLEOTIDE SEQUENCE</scope>
    <source>
        <strain evidence="3">P08H-3</strain>
    </source>
</reference>
<organism evidence="3 4">
    <name type="scientific">Paralvinella palmiformis</name>
    <dbReference type="NCBI Taxonomy" id="53620"/>
    <lineage>
        <taxon>Eukaryota</taxon>
        <taxon>Metazoa</taxon>
        <taxon>Spiralia</taxon>
        <taxon>Lophotrochozoa</taxon>
        <taxon>Annelida</taxon>
        <taxon>Polychaeta</taxon>
        <taxon>Sedentaria</taxon>
        <taxon>Canalipalpata</taxon>
        <taxon>Terebellida</taxon>
        <taxon>Terebelliformia</taxon>
        <taxon>Alvinellidae</taxon>
        <taxon>Paralvinella</taxon>
    </lineage>
</organism>
<dbReference type="AlphaFoldDB" id="A0AAD9JES0"/>
<dbReference type="GO" id="GO:0005509">
    <property type="term" value="F:calcium ion binding"/>
    <property type="evidence" value="ECO:0007669"/>
    <property type="project" value="InterPro"/>
</dbReference>
<evidence type="ECO:0000259" key="2">
    <source>
        <dbReference type="PROSITE" id="PS50222"/>
    </source>
</evidence>
<protein>
    <recommendedName>
        <fullName evidence="2">EF-hand domain-containing protein</fullName>
    </recommendedName>
</protein>
<dbReference type="InterPro" id="IPR018247">
    <property type="entry name" value="EF_Hand_1_Ca_BS"/>
</dbReference>
<name>A0AAD9JES0_9ANNE</name>
<evidence type="ECO:0000313" key="3">
    <source>
        <dbReference type="EMBL" id="KAK2151864.1"/>
    </source>
</evidence>
<feature type="domain" description="EF-hand" evidence="2">
    <location>
        <begin position="37"/>
        <end position="72"/>
    </location>
</feature>
<evidence type="ECO:0000313" key="4">
    <source>
        <dbReference type="Proteomes" id="UP001208570"/>
    </source>
</evidence>
<comment type="caution">
    <text evidence="3">The sequence shown here is derived from an EMBL/GenBank/DDBJ whole genome shotgun (WGS) entry which is preliminary data.</text>
</comment>
<evidence type="ECO:0000256" key="1">
    <source>
        <dbReference type="ARBA" id="ARBA00022837"/>
    </source>
</evidence>
<dbReference type="PROSITE" id="PS00018">
    <property type="entry name" value="EF_HAND_1"/>
    <property type="match status" value="1"/>
</dbReference>
<proteinExistence type="predicted"/>
<dbReference type="InterPro" id="IPR002048">
    <property type="entry name" value="EF_hand_dom"/>
</dbReference>
<dbReference type="Pfam" id="PF13405">
    <property type="entry name" value="EF-hand_6"/>
    <property type="match status" value="1"/>
</dbReference>
<gene>
    <name evidence="3" type="ORF">LSH36_348g02115</name>
</gene>
<dbReference type="CDD" id="cd00051">
    <property type="entry name" value="EFh"/>
    <property type="match status" value="1"/>
</dbReference>
<dbReference type="SUPFAM" id="SSF47473">
    <property type="entry name" value="EF-hand"/>
    <property type="match status" value="1"/>
</dbReference>
<sequence>MLDNSSMESIQDDGYTGIVLSENDVARYRLKFGFDEHTILQYRDAFSVFDLDNDGVITANELSQVLLALGYRPSIDEVNALSLGHRQNKFSEDVNHARTTGIM</sequence>
<keyword evidence="1" id="KW-0106">Calcium</keyword>
<dbReference type="Gene3D" id="1.10.238.10">
    <property type="entry name" value="EF-hand"/>
    <property type="match status" value="1"/>
</dbReference>
<dbReference type="EMBL" id="JAODUP010000348">
    <property type="protein sequence ID" value="KAK2151864.1"/>
    <property type="molecule type" value="Genomic_DNA"/>
</dbReference>
<dbReference type="InterPro" id="IPR011992">
    <property type="entry name" value="EF-hand-dom_pair"/>
</dbReference>
<accession>A0AAD9JES0</accession>
<dbReference type="Proteomes" id="UP001208570">
    <property type="component" value="Unassembled WGS sequence"/>
</dbReference>
<dbReference type="PROSITE" id="PS50222">
    <property type="entry name" value="EF_HAND_2"/>
    <property type="match status" value="1"/>
</dbReference>